<evidence type="ECO:0000313" key="10">
    <source>
        <dbReference type="EMBL" id="MFA9950175.1"/>
    </source>
</evidence>
<dbReference type="InterPro" id="IPR017871">
    <property type="entry name" value="ABC_transporter-like_CS"/>
</dbReference>
<evidence type="ECO:0000256" key="8">
    <source>
        <dbReference type="SAM" id="MobiDB-lite"/>
    </source>
</evidence>
<keyword evidence="1" id="KW-0813">Transport</keyword>
<dbReference type="InterPro" id="IPR003593">
    <property type="entry name" value="AAA+_ATPase"/>
</dbReference>
<comment type="caution">
    <text evidence="10">The sequence shown here is derived from an EMBL/GenBank/DDBJ whole genome shotgun (WGS) entry which is preliminary data.</text>
</comment>
<dbReference type="PANTHER" id="PTHR43166:SF30">
    <property type="entry name" value="METHIONINE IMPORT ATP-BINDING PROTEIN METN"/>
    <property type="match status" value="1"/>
</dbReference>
<dbReference type="SMART" id="SM00382">
    <property type="entry name" value="AAA"/>
    <property type="match status" value="1"/>
</dbReference>
<keyword evidence="11" id="KW-1185">Reference proteome</keyword>
<name>A0ABV4UGJ8_9RHOO</name>
<dbReference type="InterPro" id="IPR041701">
    <property type="entry name" value="MetN_ABC"/>
</dbReference>
<reference evidence="11" key="1">
    <citation type="submission" date="2024-06" db="EMBL/GenBank/DDBJ databases">
        <title>Radixoralia hellwigii gen. nov., sp nov., isolated from a root canal in the human oral cavity.</title>
        <authorList>
            <person name="Bartsch S."/>
            <person name="Wittmer A."/>
            <person name="Schulz A.-K."/>
            <person name="Neumann-Schaal M."/>
            <person name="Wolf J."/>
            <person name="Gronow S."/>
            <person name="Tennert C."/>
            <person name="Haecker G."/>
            <person name="Cieplik F."/>
            <person name="Al-Ahmad A."/>
        </authorList>
    </citation>
    <scope>NUCLEOTIDE SEQUENCE [LARGE SCALE GENOMIC DNA]</scope>
    <source>
        <strain evidence="11">Wk13</strain>
    </source>
</reference>
<dbReference type="InterPro" id="IPR027417">
    <property type="entry name" value="P-loop_NTPase"/>
</dbReference>
<sequence length="407" mass="44110">MDLTQALIPAPGVRRRLPEYIARLRTMRTRLPREAPVPSAHNLEQTQQRDAARPEAALFDAPAGAGTALFSLRNASKTFPGGVHALHGVDLDIYEGEIFGIIGRSGAGKSTLLRLLNRLERPSAGQVIFDGRDLMTLDNAALRQMRRRIGMIFQHFNLLSSRTVAGNIALPLELAGTPKEKIARRINELLELVGLTDQRDRYPSQISGGQKQRVGIARALATEPRVLLCDEATSALDPETTQSILALLADINTRLGLTIVLITHQMQVIKAIAHRVAVLDGGYLAEQGTVTDIFTVPKQAITRTLLSEVIGNEIPPGVRERASALVASGAGRIWRLAFKDDGFDRLSLTEISNRFNVEIKLLHGYIDEIQGVSFGSLVAAASGEASALEAAAASIKAHDIILEEVVL</sequence>
<dbReference type="InterPro" id="IPR045865">
    <property type="entry name" value="ACT-like_dom_sf"/>
</dbReference>
<dbReference type="Gene3D" id="3.30.70.260">
    <property type="match status" value="1"/>
</dbReference>
<dbReference type="PROSITE" id="PS00211">
    <property type="entry name" value="ABC_TRANSPORTER_1"/>
    <property type="match status" value="1"/>
</dbReference>
<dbReference type="SMART" id="SM00930">
    <property type="entry name" value="NIL"/>
    <property type="match status" value="1"/>
</dbReference>
<evidence type="ECO:0000259" key="9">
    <source>
        <dbReference type="PROSITE" id="PS50893"/>
    </source>
</evidence>
<dbReference type="SUPFAM" id="SSF55021">
    <property type="entry name" value="ACT-like"/>
    <property type="match status" value="1"/>
</dbReference>
<dbReference type="EMBL" id="JBEUWX010000002">
    <property type="protein sequence ID" value="MFA9950175.1"/>
    <property type="molecule type" value="Genomic_DNA"/>
</dbReference>
<dbReference type="CDD" id="cd03258">
    <property type="entry name" value="ABC_MetN_methionine_transporter"/>
    <property type="match status" value="1"/>
</dbReference>
<keyword evidence="2" id="KW-1003">Cell membrane</keyword>
<dbReference type="PROSITE" id="PS50893">
    <property type="entry name" value="ABC_TRANSPORTER_2"/>
    <property type="match status" value="1"/>
</dbReference>
<dbReference type="Gene3D" id="3.40.50.300">
    <property type="entry name" value="P-loop containing nucleotide triphosphate hydrolases"/>
    <property type="match status" value="1"/>
</dbReference>
<dbReference type="InterPro" id="IPR003439">
    <property type="entry name" value="ABC_transporter-like_ATP-bd"/>
</dbReference>
<dbReference type="RefSeq" id="WP_418891246.1">
    <property type="nucleotide sequence ID" value="NZ_JBEUWX010000002.1"/>
</dbReference>
<evidence type="ECO:0000256" key="6">
    <source>
        <dbReference type="ARBA" id="ARBA00022970"/>
    </source>
</evidence>
<evidence type="ECO:0000256" key="1">
    <source>
        <dbReference type="ARBA" id="ARBA00022448"/>
    </source>
</evidence>
<proteinExistence type="predicted"/>
<dbReference type="InterPro" id="IPR018449">
    <property type="entry name" value="NIL_domain"/>
</dbReference>
<dbReference type="GO" id="GO:0005524">
    <property type="term" value="F:ATP binding"/>
    <property type="evidence" value="ECO:0007669"/>
    <property type="project" value="UniProtKB-KW"/>
</dbReference>
<dbReference type="Proteomes" id="UP001574673">
    <property type="component" value="Unassembled WGS sequence"/>
</dbReference>
<dbReference type="Pfam" id="PF09383">
    <property type="entry name" value="NIL"/>
    <property type="match status" value="1"/>
</dbReference>
<evidence type="ECO:0000313" key="11">
    <source>
        <dbReference type="Proteomes" id="UP001574673"/>
    </source>
</evidence>
<keyword evidence="3" id="KW-0547">Nucleotide-binding</keyword>
<gene>
    <name evidence="10" type="ORF">ABCS64_07565</name>
</gene>
<keyword evidence="6" id="KW-0029">Amino-acid transport</keyword>
<keyword evidence="5" id="KW-1278">Translocase</keyword>
<feature type="region of interest" description="Disordered" evidence="8">
    <location>
        <begin position="31"/>
        <end position="50"/>
    </location>
</feature>
<keyword evidence="4 10" id="KW-0067">ATP-binding</keyword>
<dbReference type="SUPFAM" id="SSF52540">
    <property type="entry name" value="P-loop containing nucleoside triphosphate hydrolases"/>
    <property type="match status" value="1"/>
</dbReference>
<organism evidence="10 11">
    <name type="scientific">Dentiradicibacter hellwigii</name>
    <dbReference type="NCBI Taxonomy" id="3149053"/>
    <lineage>
        <taxon>Bacteria</taxon>
        <taxon>Pseudomonadati</taxon>
        <taxon>Pseudomonadota</taxon>
        <taxon>Betaproteobacteria</taxon>
        <taxon>Rhodocyclales</taxon>
        <taxon>Rhodocyclaceae</taxon>
        <taxon>Dentiradicibacter</taxon>
    </lineage>
</organism>
<evidence type="ECO:0000256" key="3">
    <source>
        <dbReference type="ARBA" id="ARBA00022741"/>
    </source>
</evidence>
<protein>
    <submittedName>
        <fullName evidence="10">ATP-binding cassette domain-containing protein</fullName>
    </submittedName>
</protein>
<dbReference type="InterPro" id="IPR050086">
    <property type="entry name" value="MetN_ABC_transporter-like"/>
</dbReference>
<feature type="domain" description="ABC transporter" evidence="9">
    <location>
        <begin position="70"/>
        <end position="306"/>
    </location>
</feature>
<accession>A0ABV4UGJ8</accession>
<evidence type="ECO:0000256" key="5">
    <source>
        <dbReference type="ARBA" id="ARBA00022967"/>
    </source>
</evidence>
<evidence type="ECO:0000256" key="7">
    <source>
        <dbReference type="ARBA" id="ARBA00023136"/>
    </source>
</evidence>
<dbReference type="PANTHER" id="PTHR43166">
    <property type="entry name" value="AMINO ACID IMPORT ATP-BINDING PROTEIN"/>
    <property type="match status" value="1"/>
</dbReference>
<keyword evidence="7" id="KW-0472">Membrane</keyword>
<dbReference type="Pfam" id="PF00005">
    <property type="entry name" value="ABC_tran"/>
    <property type="match status" value="1"/>
</dbReference>
<evidence type="ECO:0000256" key="4">
    <source>
        <dbReference type="ARBA" id="ARBA00022840"/>
    </source>
</evidence>
<evidence type="ECO:0000256" key="2">
    <source>
        <dbReference type="ARBA" id="ARBA00022475"/>
    </source>
</evidence>